<accession>A0A512HGT7</accession>
<keyword evidence="3" id="KW-1185">Reference proteome</keyword>
<dbReference type="Proteomes" id="UP000321717">
    <property type="component" value="Unassembled WGS sequence"/>
</dbReference>
<organism evidence="2 3">
    <name type="scientific">Ciceribacter naphthalenivorans</name>
    <dbReference type="NCBI Taxonomy" id="1118451"/>
    <lineage>
        <taxon>Bacteria</taxon>
        <taxon>Pseudomonadati</taxon>
        <taxon>Pseudomonadota</taxon>
        <taxon>Alphaproteobacteria</taxon>
        <taxon>Hyphomicrobiales</taxon>
        <taxon>Rhizobiaceae</taxon>
        <taxon>Ciceribacter</taxon>
    </lineage>
</organism>
<proteinExistence type="predicted"/>
<evidence type="ECO:0000313" key="2">
    <source>
        <dbReference type="EMBL" id="GEO84667.1"/>
    </source>
</evidence>
<comment type="caution">
    <text evidence="2">The sequence shown here is derived from an EMBL/GenBank/DDBJ whole genome shotgun (WGS) entry which is preliminary data.</text>
</comment>
<sequence length="276" mass="30903">MNAENWSDQENDAIVAVYFKMLKDDLAGRAYNKAMNNRALQQSLGRSKGSIEFKNCNISAALVGFGLPYINGYQPRFNLQMALAEAVSRWLAKNPSFEASSATEVAQGFANAPPLFFGVPPTMQNAPPPAELLQLEAIARRFDVAGRDERNRSLGKAGEERVFHHERAHLQASGRRDLAAKVRWVSQENGDGAGYDIASFAPNGSPRLIEVKTTNGWERTPFYISRNELEVANARRHEWSLVRLFDFSREVRAFELRPPLEAHVSLMATQYQAAFN</sequence>
<reference evidence="2 3" key="1">
    <citation type="submission" date="2019-07" db="EMBL/GenBank/DDBJ databases">
        <title>Whole genome shotgun sequence of Rhizobium naphthalenivorans NBRC 107585.</title>
        <authorList>
            <person name="Hosoyama A."/>
            <person name="Uohara A."/>
            <person name="Ohji S."/>
            <person name="Ichikawa N."/>
        </authorList>
    </citation>
    <scope>NUCLEOTIDE SEQUENCE [LARGE SCALE GENOMIC DNA]</scope>
    <source>
        <strain evidence="2 3">NBRC 107585</strain>
    </source>
</reference>
<gene>
    <name evidence="2" type="ORF">RNA01_15990</name>
</gene>
<dbReference type="Pfam" id="PF13020">
    <property type="entry name" value="NOV_C"/>
    <property type="match status" value="1"/>
</dbReference>
<dbReference type="InterPro" id="IPR024975">
    <property type="entry name" value="NOV_C"/>
</dbReference>
<feature type="domain" description="Protein NO VEIN C-terminal" evidence="1">
    <location>
        <begin position="158"/>
        <end position="252"/>
    </location>
</feature>
<name>A0A512HGT7_9HYPH</name>
<dbReference type="EMBL" id="BJZP01000006">
    <property type="protein sequence ID" value="GEO84667.1"/>
    <property type="molecule type" value="Genomic_DNA"/>
</dbReference>
<protein>
    <recommendedName>
        <fullName evidence="1">Protein NO VEIN C-terminal domain-containing protein</fullName>
    </recommendedName>
</protein>
<dbReference type="OrthoDB" id="9788621at2"/>
<evidence type="ECO:0000259" key="1">
    <source>
        <dbReference type="Pfam" id="PF13020"/>
    </source>
</evidence>
<dbReference type="AlphaFoldDB" id="A0A512HGT7"/>
<evidence type="ECO:0000313" key="3">
    <source>
        <dbReference type="Proteomes" id="UP000321717"/>
    </source>
</evidence>